<evidence type="ECO:0008006" key="4">
    <source>
        <dbReference type="Google" id="ProtNLM"/>
    </source>
</evidence>
<dbReference type="Proteomes" id="UP001176940">
    <property type="component" value="Unassembled WGS sequence"/>
</dbReference>
<evidence type="ECO:0000256" key="1">
    <source>
        <dbReference type="SAM" id="Phobius"/>
    </source>
</evidence>
<organism evidence="2 3">
    <name type="scientific">Ranitomeya imitator</name>
    <name type="common">mimic poison frog</name>
    <dbReference type="NCBI Taxonomy" id="111125"/>
    <lineage>
        <taxon>Eukaryota</taxon>
        <taxon>Metazoa</taxon>
        <taxon>Chordata</taxon>
        <taxon>Craniata</taxon>
        <taxon>Vertebrata</taxon>
        <taxon>Euteleostomi</taxon>
        <taxon>Amphibia</taxon>
        <taxon>Batrachia</taxon>
        <taxon>Anura</taxon>
        <taxon>Neobatrachia</taxon>
        <taxon>Hyloidea</taxon>
        <taxon>Dendrobatidae</taxon>
        <taxon>Dendrobatinae</taxon>
        <taxon>Ranitomeya</taxon>
    </lineage>
</organism>
<comment type="caution">
    <text evidence="2">The sequence shown here is derived from an EMBL/GenBank/DDBJ whole genome shotgun (WGS) entry which is preliminary data.</text>
</comment>
<keyword evidence="1" id="KW-1133">Transmembrane helix</keyword>
<keyword evidence="1" id="KW-0472">Membrane</keyword>
<name>A0ABN9MWP4_9NEOB</name>
<proteinExistence type="predicted"/>
<feature type="transmembrane region" description="Helical" evidence="1">
    <location>
        <begin position="12"/>
        <end position="31"/>
    </location>
</feature>
<keyword evidence="1" id="KW-0812">Transmembrane</keyword>
<gene>
    <name evidence="2" type="ORF">RIMI_LOCUS23516926</name>
</gene>
<accession>A0ABN9MWP4</accession>
<protein>
    <recommendedName>
        <fullName evidence="4">Cytochrome P450</fullName>
    </recommendedName>
</protein>
<dbReference type="EMBL" id="CAUEEQ010079790">
    <property type="protein sequence ID" value="CAJ0968910.1"/>
    <property type="molecule type" value="Genomic_DNA"/>
</dbReference>
<evidence type="ECO:0000313" key="3">
    <source>
        <dbReference type="Proteomes" id="UP001176940"/>
    </source>
</evidence>
<reference evidence="2" key="1">
    <citation type="submission" date="2023-07" db="EMBL/GenBank/DDBJ databases">
        <authorList>
            <person name="Stuckert A."/>
        </authorList>
    </citation>
    <scope>NUCLEOTIDE SEQUENCE</scope>
</reference>
<evidence type="ECO:0000313" key="2">
    <source>
        <dbReference type="EMBL" id="CAJ0968910.1"/>
    </source>
</evidence>
<sequence length="104" mass="11619">MALSEDVHLIWLSAAIVLLTLLAISATPFLTEYIRKWNIMKPIPGFSPTYPIIGNALRFKPNGGAYIEHIKAYGQGIPIQVSSSMAWHRTTYQNISSCRTVDLK</sequence>
<keyword evidence="3" id="KW-1185">Reference proteome</keyword>